<keyword evidence="3 8" id="KW-0863">Zinc-finger</keyword>
<dbReference type="OMA" id="MAFFVCR"/>
<dbReference type="EMBL" id="CH479195">
    <property type="protein sequence ID" value="EDW27322.1"/>
    <property type="molecule type" value="Genomic_DNA"/>
</dbReference>
<dbReference type="InterPro" id="IPR012337">
    <property type="entry name" value="RNaseH-like_sf"/>
</dbReference>
<dbReference type="Proteomes" id="UP000008744">
    <property type="component" value="Unassembled WGS sequence"/>
</dbReference>
<keyword evidence="7" id="KW-0539">Nucleus</keyword>
<dbReference type="KEGG" id="dpe:6598036"/>
<dbReference type="GO" id="GO:0008270">
    <property type="term" value="F:zinc ion binding"/>
    <property type="evidence" value="ECO:0007669"/>
    <property type="project" value="UniProtKB-KW"/>
</dbReference>
<dbReference type="OrthoDB" id="10043784at2759"/>
<dbReference type="InterPro" id="IPR003656">
    <property type="entry name" value="Znf_BED"/>
</dbReference>
<evidence type="ECO:0000256" key="8">
    <source>
        <dbReference type="PROSITE-ProRule" id="PRU00027"/>
    </source>
</evidence>
<feature type="domain" description="BED-type" evidence="9">
    <location>
        <begin position="1"/>
        <end position="50"/>
    </location>
</feature>
<evidence type="ECO:0000256" key="6">
    <source>
        <dbReference type="ARBA" id="ARBA00023163"/>
    </source>
</evidence>
<keyword evidence="6" id="KW-0804">Transcription</keyword>
<dbReference type="SUPFAM" id="SSF53098">
    <property type="entry name" value="Ribonuclease H-like"/>
    <property type="match status" value="1"/>
</dbReference>
<dbReference type="SUPFAM" id="SSF57667">
    <property type="entry name" value="beta-beta-alpha zinc fingers"/>
    <property type="match status" value="1"/>
</dbReference>
<dbReference type="InterPro" id="IPR052035">
    <property type="entry name" value="ZnF_BED_domain_contain"/>
</dbReference>
<evidence type="ECO:0000256" key="5">
    <source>
        <dbReference type="ARBA" id="ARBA00023015"/>
    </source>
</evidence>
<evidence type="ECO:0000256" key="3">
    <source>
        <dbReference type="ARBA" id="ARBA00022771"/>
    </source>
</evidence>
<dbReference type="PROSITE" id="PS50808">
    <property type="entry name" value="ZF_BED"/>
    <property type="match status" value="1"/>
</dbReference>
<evidence type="ECO:0000256" key="4">
    <source>
        <dbReference type="ARBA" id="ARBA00022833"/>
    </source>
</evidence>
<keyword evidence="4" id="KW-0862">Zinc</keyword>
<keyword evidence="5" id="KW-0805">Transcription regulation</keyword>
<dbReference type="Pfam" id="PF02892">
    <property type="entry name" value="zf-BED"/>
    <property type="match status" value="1"/>
</dbReference>
<dbReference type="PhylomeDB" id="B4GWZ5"/>
<gene>
    <name evidence="10" type="primary">Dper\GL21228</name>
    <name evidence="10" type="ORF">Dper_GL21228</name>
</gene>
<reference evidence="10 11" key="1">
    <citation type="journal article" date="2007" name="Nature">
        <title>Evolution of genes and genomes on the Drosophila phylogeny.</title>
        <authorList>
            <consortium name="Drosophila 12 Genomes Consortium"/>
            <person name="Clark A.G."/>
            <person name="Eisen M.B."/>
            <person name="Smith D.R."/>
            <person name="Bergman C.M."/>
            <person name="Oliver B."/>
            <person name="Markow T.A."/>
            <person name="Kaufman T.C."/>
            <person name="Kellis M."/>
            <person name="Gelbart W."/>
            <person name="Iyer V.N."/>
            <person name="Pollard D.A."/>
            <person name="Sackton T.B."/>
            <person name="Larracuente A.M."/>
            <person name="Singh N.D."/>
            <person name="Abad J.P."/>
            <person name="Abt D.N."/>
            <person name="Adryan B."/>
            <person name="Aguade M."/>
            <person name="Akashi H."/>
            <person name="Anderson W.W."/>
            <person name="Aquadro C.F."/>
            <person name="Ardell D.H."/>
            <person name="Arguello R."/>
            <person name="Artieri C.G."/>
            <person name="Barbash D.A."/>
            <person name="Barker D."/>
            <person name="Barsanti P."/>
            <person name="Batterham P."/>
            <person name="Batzoglou S."/>
            <person name="Begun D."/>
            <person name="Bhutkar A."/>
            <person name="Blanco E."/>
            <person name="Bosak S.A."/>
            <person name="Bradley R.K."/>
            <person name="Brand A.D."/>
            <person name="Brent M.R."/>
            <person name="Brooks A.N."/>
            <person name="Brown R.H."/>
            <person name="Butlin R.K."/>
            <person name="Caggese C."/>
            <person name="Calvi B.R."/>
            <person name="Bernardo de Carvalho A."/>
            <person name="Caspi A."/>
            <person name="Castrezana S."/>
            <person name="Celniker S.E."/>
            <person name="Chang J.L."/>
            <person name="Chapple C."/>
            <person name="Chatterji S."/>
            <person name="Chinwalla A."/>
            <person name="Civetta A."/>
            <person name="Clifton S.W."/>
            <person name="Comeron J.M."/>
            <person name="Costello J.C."/>
            <person name="Coyne J.A."/>
            <person name="Daub J."/>
            <person name="David R.G."/>
            <person name="Delcher A.L."/>
            <person name="Delehaunty K."/>
            <person name="Do C.B."/>
            <person name="Ebling H."/>
            <person name="Edwards K."/>
            <person name="Eickbush T."/>
            <person name="Evans J.D."/>
            <person name="Filipski A."/>
            <person name="Findeiss S."/>
            <person name="Freyhult E."/>
            <person name="Fulton L."/>
            <person name="Fulton R."/>
            <person name="Garcia A.C."/>
            <person name="Gardiner A."/>
            <person name="Garfield D.A."/>
            <person name="Garvin B.E."/>
            <person name="Gibson G."/>
            <person name="Gilbert D."/>
            <person name="Gnerre S."/>
            <person name="Godfrey J."/>
            <person name="Good R."/>
            <person name="Gotea V."/>
            <person name="Gravely B."/>
            <person name="Greenberg A.J."/>
            <person name="Griffiths-Jones S."/>
            <person name="Gross S."/>
            <person name="Guigo R."/>
            <person name="Gustafson E.A."/>
            <person name="Haerty W."/>
            <person name="Hahn M.W."/>
            <person name="Halligan D.L."/>
            <person name="Halpern A.L."/>
            <person name="Halter G.M."/>
            <person name="Han M.V."/>
            <person name="Heger A."/>
            <person name="Hillier L."/>
            <person name="Hinrichs A.S."/>
            <person name="Holmes I."/>
            <person name="Hoskins R.A."/>
            <person name="Hubisz M.J."/>
            <person name="Hultmark D."/>
            <person name="Huntley M.A."/>
            <person name="Jaffe D.B."/>
            <person name="Jagadeeshan S."/>
            <person name="Jeck W.R."/>
            <person name="Johnson J."/>
            <person name="Jones C.D."/>
            <person name="Jordan W.C."/>
            <person name="Karpen G.H."/>
            <person name="Kataoka E."/>
            <person name="Keightley P.D."/>
            <person name="Kheradpour P."/>
            <person name="Kirkness E.F."/>
            <person name="Koerich L.B."/>
            <person name="Kristiansen K."/>
            <person name="Kudrna D."/>
            <person name="Kulathinal R.J."/>
            <person name="Kumar S."/>
            <person name="Kwok R."/>
            <person name="Lander E."/>
            <person name="Langley C.H."/>
            <person name="Lapoint R."/>
            <person name="Lazzaro B.P."/>
            <person name="Lee S.J."/>
            <person name="Levesque L."/>
            <person name="Li R."/>
            <person name="Lin C.F."/>
            <person name="Lin M.F."/>
            <person name="Lindblad-Toh K."/>
            <person name="Llopart A."/>
            <person name="Long M."/>
            <person name="Low L."/>
            <person name="Lozovsky E."/>
            <person name="Lu J."/>
            <person name="Luo M."/>
            <person name="Machado C.A."/>
            <person name="Makalowski W."/>
            <person name="Marzo M."/>
            <person name="Matsuda M."/>
            <person name="Matzkin L."/>
            <person name="McAllister B."/>
            <person name="McBride C.S."/>
            <person name="McKernan B."/>
            <person name="McKernan K."/>
            <person name="Mendez-Lago M."/>
            <person name="Minx P."/>
            <person name="Mollenhauer M.U."/>
            <person name="Montooth K."/>
            <person name="Mount S.M."/>
            <person name="Mu X."/>
            <person name="Myers E."/>
            <person name="Negre B."/>
            <person name="Newfeld S."/>
            <person name="Nielsen R."/>
            <person name="Noor M.A."/>
            <person name="O'Grady P."/>
            <person name="Pachter L."/>
            <person name="Papaceit M."/>
            <person name="Parisi M.J."/>
            <person name="Parisi M."/>
            <person name="Parts L."/>
            <person name="Pedersen J.S."/>
            <person name="Pesole G."/>
            <person name="Phillippy A.M."/>
            <person name="Ponting C.P."/>
            <person name="Pop M."/>
            <person name="Porcelli D."/>
            <person name="Powell J.R."/>
            <person name="Prohaska S."/>
            <person name="Pruitt K."/>
            <person name="Puig M."/>
            <person name="Quesneville H."/>
            <person name="Ram K.R."/>
            <person name="Rand D."/>
            <person name="Rasmussen M.D."/>
            <person name="Reed L.K."/>
            <person name="Reenan R."/>
            <person name="Reily A."/>
            <person name="Remington K.A."/>
            <person name="Rieger T.T."/>
            <person name="Ritchie M.G."/>
            <person name="Robin C."/>
            <person name="Rogers Y.H."/>
            <person name="Rohde C."/>
            <person name="Rozas J."/>
            <person name="Rubenfield M.J."/>
            <person name="Ruiz A."/>
            <person name="Russo S."/>
            <person name="Salzberg S.L."/>
            <person name="Sanchez-Gracia A."/>
            <person name="Saranga D.J."/>
            <person name="Sato H."/>
            <person name="Schaeffer S.W."/>
            <person name="Schatz M.C."/>
            <person name="Schlenke T."/>
            <person name="Schwartz R."/>
            <person name="Segarra C."/>
            <person name="Singh R.S."/>
            <person name="Sirot L."/>
            <person name="Sirota M."/>
            <person name="Sisneros N.B."/>
            <person name="Smith C.D."/>
            <person name="Smith T.F."/>
            <person name="Spieth J."/>
            <person name="Stage D.E."/>
            <person name="Stark A."/>
            <person name="Stephan W."/>
            <person name="Strausberg R.L."/>
            <person name="Strempel S."/>
            <person name="Sturgill D."/>
            <person name="Sutton G."/>
            <person name="Sutton G.G."/>
            <person name="Tao W."/>
            <person name="Teichmann S."/>
            <person name="Tobari Y.N."/>
            <person name="Tomimura Y."/>
            <person name="Tsolas J.M."/>
            <person name="Valente V.L."/>
            <person name="Venter E."/>
            <person name="Venter J.C."/>
            <person name="Vicario S."/>
            <person name="Vieira F.G."/>
            <person name="Vilella A.J."/>
            <person name="Villasante A."/>
            <person name="Walenz B."/>
            <person name="Wang J."/>
            <person name="Wasserman M."/>
            <person name="Watts T."/>
            <person name="Wilson D."/>
            <person name="Wilson R.K."/>
            <person name="Wing R.A."/>
            <person name="Wolfner M.F."/>
            <person name="Wong A."/>
            <person name="Wong G.K."/>
            <person name="Wu C.I."/>
            <person name="Wu G."/>
            <person name="Yamamoto D."/>
            <person name="Yang H.P."/>
            <person name="Yang S.P."/>
            <person name="Yorke J.A."/>
            <person name="Yoshida K."/>
            <person name="Zdobnov E."/>
            <person name="Zhang P."/>
            <person name="Zhang Y."/>
            <person name="Zimin A.V."/>
            <person name="Baldwin J."/>
            <person name="Abdouelleil A."/>
            <person name="Abdulkadir J."/>
            <person name="Abebe A."/>
            <person name="Abera B."/>
            <person name="Abreu J."/>
            <person name="Acer S.C."/>
            <person name="Aftuck L."/>
            <person name="Alexander A."/>
            <person name="An P."/>
            <person name="Anderson E."/>
            <person name="Anderson S."/>
            <person name="Arachi H."/>
            <person name="Azer M."/>
            <person name="Bachantsang P."/>
            <person name="Barry A."/>
            <person name="Bayul T."/>
            <person name="Berlin A."/>
            <person name="Bessette D."/>
            <person name="Bloom T."/>
            <person name="Blye J."/>
            <person name="Boguslavskiy L."/>
            <person name="Bonnet C."/>
            <person name="Boukhgalter B."/>
            <person name="Bourzgui I."/>
            <person name="Brown A."/>
            <person name="Cahill P."/>
            <person name="Channer S."/>
            <person name="Cheshatsang Y."/>
            <person name="Chuda L."/>
            <person name="Citroen M."/>
            <person name="Collymore A."/>
            <person name="Cooke P."/>
            <person name="Costello M."/>
            <person name="D'Aco K."/>
            <person name="Daza R."/>
            <person name="De Haan G."/>
            <person name="DeGray S."/>
            <person name="DeMaso C."/>
            <person name="Dhargay N."/>
            <person name="Dooley K."/>
            <person name="Dooley E."/>
            <person name="Doricent M."/>
            <person name="Dorje P."/>
            <person name="Dorjee K."/>
            <person name="Dupes A."/>
            <person name="Elong R."/>
            <person name="Falk J."/>
            <person name="Farina A."/>
            <person name="Faro S."/>
            <person name="Ferguson D."/>
            <person name="Fisher S."/>
            <person name="Foley C.D."/>
            <person name="Franke A."/>
            <person name="Friedrich D."/>
            <person name="Gadbois L."/>
            <person name="Gearin G."/>
            <person name="Gearin C.R."/>
            <person name="Giannoukos G."/>
            <person name="Goode T."/>
            <person name="Graham J."/>
            <person name="Grandbois E."/>
            <person name="Grewal S."/>
            <person name="Gyaltsen K."/>
            <person name="Hafez N."/>
            <person name="Hagos B."/>
            <person name="Hall J."/>
            <person name="Henson C."/>
            <person name="Hollinger A."/>
            <person name="Honan T."/>
            <person name="Huard M.D."/>
            <person name="Hughes L."/>
            <person name="Hurhula B."/>
            <person name="Husby M.E."/>
            <person name="Kamat A."/>
            <person name="Kanga B."/>
            <person name="Kashin S."/>
            <person name="Khazanovich D."/>
            <person name="Kisner P."/>
            <person name="Lance K."/>
            <person name="Lara M."/>
            <person name="Lee W."/>
            <person name="Lennon N."/>
            <person name="Letendre F."/>
            <person name="LeVine R."/>
            <person name="Lipovsky A."/>
            <person name="Liu X."/>
            <person name="Liu J."/>
            <person name="Liu S."/>
            <person name="Lokyitsang T."/>
            <person name="Lokyitsang Y."/>
            <person name="Lubonja R."/>
            <person name="Lui A."/>
            <person name="MacDonald P."/>
            <person name="Magnisalis V."/>
            <person name="Maru K."/>
            <person name="Matthews C."/>
            <person name="McCusker W."/>
            <person name="McDonough S."/>
            <person name="Mehta T."/>
            <person name="Meldrim J."/>
            <person name="Meneus L."/>
            <person name="Mihai O."/>
            <person name="Mihalev A."/>
            <person name="Mihova T."/>
            <person name="Mittelman R."/>
            <person name="Mlenga V."/>
            <person name="Montmayeur A."/>
            <person name="Mulrain L."/>
            <person name="Navidi A."/>
            <person name="Naylor J."/>
            <person name="Negash T."/>
            <person name="Nguyen T."/>
            <person name="Nguyen N."/>
            <person name="Nicol R."/>
            <person name="Norbu C."/>
            <person name="Norbu N."/>
            <person name="Novod N."/>
            <person name="O'Neill B."/>
            <person name="Osman S."/>
            <person name="Markiewicz E."/>
            <person name="Oyono O.L."/>
            <person name="Patti C."/>
            <person name="Phunkhang P."/>
            <person name="Pierre F."/>
            <person name="Priest M."/>
            <person name="Raghuraman S."/>
            <person name="Rege F."/>
            <person name="Reyes R."/>
            <person name="Rise C."/>
            <person name="Rogov P."/>
            <person name="Ross K."/>
            <person name="Ryan E."/>
            <person name="Settipalli S."/>
            <person name="Shea T."/>
            <person name="Sherpa N."/>
            <person name="Shi L."/>
            <person name="Shih D."/>
            <person name="Sparrow T."/>
            <person name="Spaulding J."/>
            <person name="Stalker J."/>
            <person name="Stange-Thomann N."/>
            <person name="Stavropoulos S."/>
            <person name="Stone C."/>
            <person name="Strader C."/>
            <person name="Tesfaye S."/>
            <person name="Thomson T."/>
            <person name="Thoulutsang Y."/>
            <person name="Thoulutsang D."/>
            <person name="Topham K."/>
            <person name="Topping I."/>
            <person name="Tsamla T."/>
            <person name="Vassiliev H."/>
            <person name="Vo A."/>
            <person name="Wangchuk T."/>
            <person name="Wangdi T."/>
            <person name="Weiand M."/>
            <person name="Wilkinson J."/>
            <person name="Wilson A."/>
            <person name="Yadav S."/>
            <person name="Young G."/>
            <person name="Yu Q."/>
            <person name="Zembek L."/>
            <person name="Zhong D."/>
            <person name="Zimmer A."/>
            <person name="Zwirko Z."/>
            <person name="Jaffe D.B."/>
            <person name="Alvarez P."/>
            <person name="Brockman W."/>
            <person name="Butler J."/>
            <person name="Chin C."/>
            <person name="Gnerre S."/>
            <person name="Grabherr M."/>
            <person name="Kleber M."/>
            <person name="Mauceli E."/>
            <person name="MacCallum I."/>
        </authorList>
    </citation>
    <scope>NUCLEOTIDE SEQUENCE [LARGE SCALE GENOMIC DNA]</scope>
    <source>
        <strain evidence="11">MSH-3 / Tucson 14011-0111.49</strain>
    </source>
</reference>
<dbReference type="eggNOG" id="KOG1121">
    <property type="taxonomic scope" value="Eukaryota"/>
</dbReference>
<sequence length="670" mass="76595">MARSKVWKYYDKLHNNTAQCQLCEKIIKTSGNTSNLMKHIKTHPQIDIDNKESVVVRGMCKRESHVIKRKIKKSPPYEGRSLFQEQYHNTSEPIIKPKGEPDNIIELDDASCRAIEQEQGAGFWTTGAETVSAEDIIEFEPKVANDNLFEIQDLPLADAEEEIANFHSNLDARVPGQRSFLHNMAFFVCRDRQPLQIMQAEGFKHLVSALCPGSKPPSVNELESYICNQRHLHASKLRKQLARLATLSLSCAVHTTPEERSHLVLVVHFYEGLEKLSRTLSVQSLPEHFNASQIEKRMARVCRRFDISKAKITCVVTRGSRLLEDAVAALLGDHRHVPCFGYLLNTILENTMLRPEILEFCEKVRPYVTCYLDSGILLSQRKLHLDVKQRPLSKFDMLERYTKYAPHLPNYLQLEISPPLSEEELEQCRELLAVLKPLASSMKELSRAGETSFPVASKALPIVYTLINELKKHPSSPENQITYDLRLFLVHQLEECFDSMEKNVHLAMATLLDPRFRSMPFCSAELATQYVSDLYEIFQTHVKTRVPATVKEDATENYDIWAAYKVLSQEKHSQSTEPNDQDDEITSYFCGRINSLQEEPMKLWENLMHLHPFLHSLAKKYMHIPATAVPPATLFTDAGAAVEEQYTKLTGANMENTLFMADVPLDEWQL</sequence>
<comment type="subcellular location">
    <subcellularLocation>
        <location evidence="1">Nucleus</location>
    </subcellularLocation>
</comment>
<evidence type="ECO:0000313" key="11">
    <source>
        <dbReference type="Proteomes" id="UP000008744"/>
    </source>
</evidence>
<organism evidence="11">
    <name type="scientific">Drosophila persimilis</name>
    <name type="common">Fruit fly</name>
    <dbReference type="NCBI Taxonomy" id="7234"/>
    <lineage>
        <taxon>Eukaryota</taxon>
        <taxon>Metazoa</taxon>
        <taxon>Ecdysozoa</taxon>
        <taxon>Arthropoda</taxon>
        <taxon>Hexapoda</taxon>
        <taxon>Insecta</taxon>
        <taxon>Pterygota</taxon>
        <taxon>Neoptera</taxon>
        <taxon>Endopterygota</taxon>
        <taxon>Diptera</taxon>
        <taxon>Brachycera</taxon>
        <taxon>Muscomorpha</taxon>
        <taxon>Ephydroidea</taxon>
        <taxon>Drosophilidae</taxon>
        <taxon>Drosophila</taxon>
        <taxon>Sophophora</taxon>
    </lineage>
</organism>
<dbReference type="InterPro" id="IPR036236">
    <property type="entry name" value="Znf_C2H2_sf"/>
</dbReference>
<dbReference type="GO" id="GO:0005634">
    <property type="term" value="C:nucleus"/>
    <property type="evidence" value="ECO:0007669"/>
    <property type="project" value="UniProtKB-SubCell"/>
</dbReference>
<dbReference type="PANTHER" id="PTHR46481:SF10">
    <property type="entry name" value="ZINC FINGER BED DOMAIN-CONTAINING PROTEIN 39"/>
    <property type="match status" value="1"/>
</dbReference>
<proteinExistence type="predicted"/>
<evidence type="ECO:0000256" key="7">
    <source>
        <dbReference type="ARBA" id="ARBA00023242"/>
    </source>
</evidence>
<evidence type="ECO:0000313" key="10">
    <source>
        <dbReference type="EMBL" id="EDW27322.1"/>
    </source>
</evidence>
<dbReference type="AlphaFoldDB" id="B4GWZ5"/>
<evidence type="ECO:0000256" key="2">
    <source>
        <dbReference type="ARBA" id="ARBA00022723"/>
    </source>
</evidence>
<evidence type="ECO:0000259" key="9">
    <source>
        <dbReference type="PROSITE" id="PS50808"/>
    </source>
</evidence>
<dbReference type="SMART" id="SM00614">
    <property type="entry name" value="ZnF_BED"/>
    <property type="match status" value="1"/>
</dbReference>
<keyword evidence="11" id="KW-1185">Reference proteome</keyword>
<protein>
    <submittedName>
        <fullName evidence="10">GL21228</fullName>
    </submittedName>
</protein>
<accession>B4GWZ5</accession>
<dbReference type="HOGENOM" id="CLU_416370_0_0_1"/>
<evidence type="ECO:0000256" key="1">
    <source>
        <dbReference type="ARBA" id="ARBA00004123"/>
    </source>
</evidence>
<name>B4GWZ5_DROPE</name>
<keyword evidence="2" id="KW-0479">Metal-binding</keyword>
<dbReference type="GO" id="GO:0009791">
    <property type="term" value="P:post-embryonic development"/>
    <property type="evidence" value="ECO:0007669"/>
    <property type="project" value="UniProtKB-ARBA"/>
</dbReference>
<dbReference type="GO" id="GO:0003677">
    <property type="term" value="F:DNA binding"/>
    <property type="evidence" value="ECO:0007669"/>
    <property type="project" value="InterPro"/>
</dbReference>
<dbReference type="PANTHER" id="PTHR46481">
    <property type="entry name" value="ZINC FINGER BED DOMAIN-CONTAINING PROTEIN 4"/>
    <property type="match status" value="1"/>
</dbReference>